<dbReference type="Pfam" id="PF02752">
    <property type="entry name" value="Arrestin_C"/>
    <property type="match status" value="1"/>
</dbReference>
<evidence type="ECO:0000259" key="3">
    <source>
        <dbReference type="Pfam" id="PF02752"/>
    </source>
</evidence>
<sequence>MEIGSINPTQDTFDKITSISLRTSSYNPVPSSIYTKPHKNLTFSYVNSNAKSFQIGKLGENDTYLIGSLRLDYPQLRQIRNVILQLKGIEKTCWFKPQARSKSANSAEQVLIEKAFRIFSADDGQEMQSSDLPFKVKLPHNLPESITTDIGSIKYFLRATVNRKGVIGNANIVEVECELKKTIILDIERDPPYQLRGESRNGLEYAFILPPFKHFKIGSFVSIPMRIRFLRPNIHVDRVQVSLVKFMDFRCTNPNEARHIKQEVASLTIAREELRSIQKTNLDCECVHTINLFIPRATLPTISTRYISNSYQLSIKLCLVDEIDLQIDEIVRLASILETNNRTSTSESQQILSRQVFDTFDQQKASRLQHQTSISTFGTLSITSNDGEPMTPPNEPSSQSAPSQKLSIKALRRISSDEYFTSSPYPTALSPPPYHKPTSPAASHLIERSGIFQ</sequence>
<dbReference type="InterPro" id="IPR014756">
    <property type="entry name" value="Ig_E-set"/>
</dbReference>
<evidence type="ECO:0000256" key="1">
    <source>
        <dbReference type="SAM" id="MobiDB-lite"/>
    </source>
</evidence>
<feature type="region of interest" description="Disordered" evidence="1">
    <location>
        <begin position="382"/>
        <end position="405"/>
    </location>
</feature>
<protein>
    <submittedName>
        <fullName evidence="4">2302_t:CDS:1</fullName>
    </submittedName>
</protein>
<dbReference type="AlphaFoldDB" id="A0A9N9AJ78"/>
<dbReference type="InterPro" id="IPR014752">
    <property type="entry name" value="Arrestin-like_C"/>
</dbReference>
<feature type="compositionally biased region" description="Polar residues" evidence="1">
    <location>
        <begin position="396"/>
        <end position="405"/>
    </location>
</feature>
<dbReference type="InterPro" id="IPR011022">
    <property type="entry name" value="Arrestin_C-like"/>
</dbReference>
<organism evidence="4 5">
    <name type="scientific">Ambispora gerdemannii</name>
    <dbReference type="NCBI Taxonomy" id="144530"/>
    <lineage>
        <taxon>Eukaryota</taxon>
        <taxon>Fungi</taxon>
        <taxon>Fungi incertae sedis</taxon>
        <taxon>Mucoromycota</taxon>
        <taxon>Glomeromycotina</taxon>
        <taxon>Glomeromycetes</taxon>
        <taxon>Archaeosporales</taxon>
        <taxon>Ambisporaceae</taxon>
        <taxon>Ambispora</taxon>
    </lineage>
</organism>
<dbReference type="OrthoDB" id="2333384at2759"/>
<evidence type="ECO:0000259" key="2">
    <source>
        <dbReference type="Pfam" id="PF00339"/>
    </source>
</evidence>
<feature type="region of interest" description="Disordered" evidence="1">
    <location>
        <begin position="421"/>
        <end position="453"/>
    </location>
</feature>
<keyword evidence="5" id="KW-1185">Reference proteome</keyword>
<evidence type="ECO:0000313" key="4">
    <source>
        <dbReference type="EMBL" id="CAG8532451.1"/>
    </source>
</evidence>
<feature type="domain" description="Arrestin-like N-terminal" evidence="2">
    <location>
        <begin position="69"/>
        <end position="167"/>
    </location>
</feature>
<dbReference type="EMBL" id="CAJVPL010000828">
    <property type="protein sequence ID" value="CAG8532451.1"/>
    <property type="molecule type" value="Genomic_DNA"/>
</dbReference>
<proteinExistence type="predicted"/>
<dbReference type="Proteomes" id="UP000789831">
    <property type="component" value="Unassembled WGS sequence"/>
</dbReference>
<dbReference type="Gene3D" id="2.60.40.640">
    <property type="match status" value="1"/>
</dbReference>
<gene>
    <name evidence="4" type="ORF">AGERDE_LOCUS5778</name>
</gene>
<name>A0A9N9AJ78_9GLOM</name>
<accession>A0A9N9AJ78</accession>
<evidence type="ECO:0000313" key="5">
    <source>
        <dbReference type="Proteomes" id="UP000789831"/>
    </source>
</evidence>
<dbReference type="SUPFAM" id="SSF81296">
    <property type="entry name" value="E set domains"/>
    <property type="match status" value="1"/>
</dbReference>
<reference evidence="4" key="1">
    <citation type="submission" date="2021-06" db="EMBL/GenBank/DDBJ databases">
        <authorList>
            <person name="Kallberg Y."/>
            <person name="Tangrot J."/>
            <person name="Rosling A."/>
        </authorList>
    </citation>
    <scope>NUCLEOTIDE SEQUENCE</scope>
    <source>
        <strain evidence="4">MT106</strain>
    </source>
</reference>
<feature type="domain" description="Arrestin C-terminal-like" evidence="3">
    <location>
        <begin position="212"/>
        <end position="320"/>
    </location>
</feature>
<dbReference type="InterPro" id="IPR011021">
    <property type="entry name" value="Arrestin-like_N"/>
</dbReference>
<comment type="caution">
    <text evidence="4">The sequence shown here is derived from an EMBL/GenBank/DDBJ whole genome shotgun (WGS) entry which is preliminary data.</text>
</comment>
<dbReference type="Pfam" id="PF00339">
    <property type="entry name" value="Arrestin_N"/>
    <property type="match status" value="1"/>
</dbReference>